<dbReference type="EMBL" id="OMOD01000117">
    <property type="protein sequence ID" value="SPF39186.1"/>
    <property type="molecule type" value="Genomic_DNA"/>
</dbReference>
<dbReference type="Gene3D" id="3.50.30.30">
    <property type="match status" value="1"/>
</dbReference>
<evidence type="ECO:0000256" key="2">
    <source>
        <dbReference type="ARBA" id="ARBA00022670"/>
    </source>
</evidence>
<reference evidence="10" key="1">
    <citation type="submission" date="2018-02" db="EMBL/GenBank/DDBJ databases">
        <authorList>
            <person name="Hausmann B."/>
        </authorList>
    </citation>
    <scope>NUCLEOTIDE SEQUENCE [LARGE SCALE GENOMIC DNA]</scope>
    <source>
        <strain evidence="10">Peat soil MAG SbA1</strain>
    </source>
</reference>
<evidence type="ECO:0000256" key="7">
    <source>
        <dbReference type="SAM" id="SignalP"/>
    </source>
</evidence>
<feature type="signal peptide" evidence="7">
    <location>
        <begin position="1"/>
        <end position="22"/>
    </location>
</feature>
<dbReference type="PANTHER" id="PTHR12147:SF56">
    <property type="entry name" value="AMINOPEPTIDASE YDR415C-RELATED"/>
    <property type="match status" value="1"/>
</dbReference>
<keyword evidence="2" id="KW-0645">Protease</keyword>
<dbReference type="PANTHER" id="PTHR12147">
    <property type="entry name" value="METALLOPEPTIDASE M28 FAMILY MEMBER"/>
    <property type="match status" value="1"/>
</dbReference>
<evidence type="ECO:0000313" key="10">
    <source>
        <dbReference type="Proteomes" id="UP000238701"/>
    </source>
</evidence>
<evidence type="ECO:0000256" key="6">
    <source>
        <dbReference type="ARBA" id="ARBA00022833"/>
    </source>
</evidence>
<evidence type="ECO:0000256" key="4">
    <source>
        <dbReference type="ARBA" id="ARBA00022729"/>
    </source>
</evidence>
<proteinExistence type="predicted"/>
<dbReference type="GO" id="GO:0046872">
    <property type="term" value="F:metal ion binding"/>
    <property type="evidence" value="ECO:0007669"/>
    <property type="project" value="UniProtKB-KW"/>
</dbReference>
<evidence type="ECO:0000256" key="5">
    <source>
        <dbReference type="ARBA" id="ARBA00022801"/>
    </source>
</evidence>
<feature type="chain" id="PRO_5015682181" evidence="7">
    <location>
        <begin position="23"/>
        <end position="564"/>
    </location>
</feature>
<gene>
    <name evidence="9" type="ORF">SBA1_250010</name>
</gene>
<evidence type="ECO:0000259" key="8">
    <source>
        <dbReference type="Pfam" id="PF04389"/>
    </source>
</evidence>
<dbReference type="GO" id="GO:0008235">
    <property type="term" value="F:metalloexopeptidase activity"/>
    <property type="evidence" value="ECO:0007669"/>
    <property type="project" value="InterPro"/>
</dbReference>
<dbReference type="Gene3D" id="3.40.630.10">
    <property type="entry name" value="Zn peptidases"/>
    <property type="match status" value="1"/>
</dbReference>
<dbReference type="InterPro" id="IPR046450">
    <property type="entry name" value="PA_dom_sf"/>
</dbReference>
<protein>
    <submittedName>
        <fullName evidence="9">Peptidase M28</fullName>
    </submittedName>
</protein>
<evidence type="ECO:0000256" key="1">
    <source>
        <dbReference type="ARBA" id="ARBA00022438"/>
    </source>
</evidence>
<dbReference type="Proteomes" id="UP000238701">
    <property type="component" value="Unassembled WGS sequence"/>
</dbReference>
<keyword evidence="1" id="KW-0031">Aminopeptidase</keyword>
<dbReference type="SUPFAM" id="SSF52025">
    <property type="entry name" value="PA domain"/>
    <property type="match status" value="1"/>
</dbReference>
<keyword evidence="6" id="KW-0862">Zinc</keyword>
<keyword evidence="4 7" id="KW-0732">Signal</keyword>
<dbReference type="GO" id="GO:0006508">
    <property type="term" value="P:proteolysis"/>
    <property type="evidence" value="ECO:0007669"/>
    <property type="project" value="UniProtKB-KW"/>
</dbReference>
<dbReference type="AlphaFoldDB" id="A0A2U3KHT3"/>
<sequence>MRAMAKTISACLTLCLSVGAWAEGAAAGARGSHTPSIRLPGAAYNAMETINAEHIRWHVRYLSHDLLEGRGTGQRGGDIAAEYMATQFAEYGLKPAGDHGTYMQKVPLVGITTLPETQFALVPRQGETMNLKPLDDYVAYDQTQQAQSDVDAEIVYVGYGIEAPEYNWDDYKGVDVRGKVLLMLVNEPPSDDPKFFKGKALTYYGRWTYKYEEAVRKGAVGVLLVHQTEMASYPWEVVRNSNSGEKSFLKLEGPGLKVASWIHLDVARRLASASGTDLDKMMKDAQAREFRPVSLGTKLKAHMVSKVRNFESNNVLAILPGSDRHVADEAVMYTAHYDHFGIRPDMPGDNIFNGANDNATGCGILLEIARAFGTAAQRPRRSILFAAVTAEEQGLLGSEYLGKHSRIAVSKISLDLNYDDVKPLGAPEEVEVSGAERTTFYPAVEAMAREFRLAIRPDARPEAGHFYRSDHFSMARVGIPAFSINEGMKYKGHTEAWGIEQEREFVEKHYHQPSDEYHPEMDFTGDSAMARFGFALGWDAASLPKLIEWQRGDEFEAARVKGQQ</sequence>
<name>A0A2U3KHT3_9BACT</name>
<dbReference type="SUPFAM" id="SSF53187">
    <property type="entry name" value="Zn-dependent exopeptidases"/>
    <property type="match status" value="1"/>
</dbReference>
<dbReference type="InterPro" id="IPR045175">
    <property type="entry name" value="M28_fam"/>
</dbReference>
<dbReference type="Pfam" id="PF04389">
    <property type="entry name" value="Peptidase_M28"/>
    <property type="match status" value="1"/>
</dbReference>
<evidence type="ECO:0000313" key="9">
    <source>
        <dbReference type="EMBL" id="SPF39186.1"/>
    </source>
</evidence>
<organism evidence="9 10">
    <name type="scientific">Candidatus Sulfotelmatobacter kueseliae</name>
    <dbReference type="NCBI Taxonomy" id="2042962"/>
    <lineage>
        <taxon>Bacteria</taxon>
        <taxon>Pseudomonadati</taxon>
        <taxon>Acidobacteriota</taxon>
        <taxon>Terriglobia</taxon>
        <taxon>Terriglobales</taxon>
        <taxon>Candidatus Korobacteraceae</taxon>
        <taxon>Candidatus Sulfotelmatobacter</taxon>
    </lineage>
</organism>
<accession>A0A2U3KHT3</accession>
<evidence type="ECO:0000256" key="3">
    <source>
        <dbReference type="ARBA" id="ARBA00022723"/>
    </source>
</evidence>
<feature type="domain" description="Peptidase M28" evidence="8">
    <location>
        <begin position="314"/>
        <end position="518"/>
    </location>
</feature>
<keyword evidence="3" id="KW-0479">Metal-binding</keyword>
<keyword evidence="5" id="KW-0378">Hydrolase</keyword>
<dbReference type="InterPro" id="IPR007484">
    <property type="entry name" value="Peptidase_M28"/>
</dbReference>
<dbReference type="GO" id="GO:0004177">
    <property type="term" value="F:aminopeptidase activity"/>
    <property type="evidence" value="ECO:0007669"/>
    <property type="project" value="UniProtKB-KW"/>
</dbReference>